<dbReference type="PRINTS" id="PR00759">
    <property type="entry name" value="BASICPTASE"/>
</dbReference>
<dbReference type="GO" id="GO:0005615">
    <property type="term" value="C:extracellular space"/>
    <property type="evidence" value="ECO:0007669"/>
    <property type="project" value="TreeGrafter"/>
</dbReference>
<dbReference type="STRING" id="2018661.A0A2A2JLJ6"/>
<keyword evidence="2" id="KW-0722">Serine protease inhibitor</keyword>
<dbReference type="InterPro" id="IPR050098">
    <property type="entry name" value="TFPI/VKTCI-like"/>
</dbReference>
<feature type="domain" description="BPTI/Kunitz inhibitor" evidence="5">
    <location>
        <begin position="543"/>
        <end position="593"/>
    </location>
</feature>
<evidence type="ECO:0000256" key="3">
    <source>
        <dbReference type="ARBA" id="ARBA00023157"/>
    </source>
</evidence>
<dbReference type="PROSITE" id="PS50279">
    <property type="entry name" value="BPTI_KUNITZ_2"/>
    <property type="match status" value="4"/>
</dbReference>
<dbReference type="PROSITE" id="PS00280">
    <property type="entry name" value="BPTI_KUNITZ_1"/>
    <property type="match status" value="4"/>
</dbReference>
<evidence type="ECO:0000256" key="4">
    <source>
        <dbReference type="SAM" id="MobiDB-lite"/>
    </source>
</evidence>
<keyword evidence="7" id="KW-1185">Reference proteome</keyword>
<evidence type="ECO:0000313" key="6">
    <source>
        <dbReference type="EMBL" id="PAV62666.1"/>
    </source>
</evidence>
<dbReference type="OrthoDB" id="196393at2759"/>
<dbReference type="PANTHER" id="PTHR10083">
    <property type="entry name" value="KUNITZ-TYPE PROTEASE INHIBITOR-RELATED"/>
    <property type="match status" value="1"/>
</dbReference>
<dbReference type="AlphaFoldDB" id="A0A2A2JLJ6"/>
<dbReference type="SUPFAM" id="SSF58113">
    <property type="entry name" value="Apolipoprotein A-I"/>
    <property type="match status" value="2"/>
</dbReference>
<dbReference type="GO" id="GO:0004867">
    <property type="term" value="F:serine-type endopeptidase inhibitor activity"/>
    <property type="evidence" value="ECO:0007669"/>
    <property type="project" value="UniProtKB-KW"/>
</dbReference>
<feature type="domain" description="BPTI/Kunitz inhibitor" evidence="5">
    <location>
        <begin position="448"/>
        <end position="498"/>
    </location>
</feature>
<keyword evidence="3" id="KW-1015">Disulfide bond</keyword>
<keyword evidence="1" id="KW-0646">Protease inhibitor</keyword>
<name>A0A2A2JLJ6_9BILA</name>
<dbReference type="CDD" id="cd00109">
    <property type="entry name" value="Kunitz-type"/>
    <property type="match status" value="3"/>
</dbReference>
<sequence length="689" mass="78058">MNGLQQNLGISVDELQQKLDTSKNELQQKFGNSMNQLQQKIDIMNELQQNLNISMDELQQKLNISTDELQQKSGNSKNELQRKLDTSKNELQKKIDIMSELQQKLNISMNQLQQKLGESKNELQQKFDNSMNGLQQKLNISMDGLQQKLNISMNELQQKSDDSKNELQKSLDTSKNELQQKIDIMNELQQKLNISMNQLQQKLGESKNELQQKFDNSMNGLQQKLNISMNGLQQKFDNSLKIYQDAKSNKSQPISEYVRGGTVAPSMIVQCAQSKDQGSVCHPGYKLVWHYDTTEGRCMEFRYGGCDGNQNRFGSREACEKVCVEPPGIGRCYLPKIEGPLRCDQPVARYWYDYNIRQCAAFWWRGCLGNANNFESWEACSQTCKNVGPLPAEPEPTQPEIYIPPNDPKQTEVPIVFQPAQPDDPRQGVQDPRQEFQPRPRISIEEVCRSNSDPGPCQEHSEAWTFNSYKGDCEQFTYGGCGGNYNRFQIREECWRLCGFLARAAQQPQAPIVVHQPNVPGPVISQEPAAADPNLAGKTRDACRLNVDVGRCKGAYESWAYEVATGTCVAFKYTGCGGNQNRFSTKEACEALCLRPAGSEESADGASGANTVCDETKDVGPCTNFATKWYYNKVIANLSKMKRSQITGRRNLQSIPLRRLPRHWKPIRQRRPVQSRVRQSPRLASFGVR</sequence>
<reference evidence="6 7" key="1">
    <citation type="journal article" date="2017" name="Curr. Biol.">
        <title>Genome architecture and evolution of a unichromosomal asexual nematode.</title>
        <authorList>
            <person name="Fradin H."/>
            <person name="Zegar C."/>
            <person name="Gutwein M."/>
            <person name="Lucas J."/>
            <person name="Kovtun M."/>
            <person name="Corcoran D."/>
            <person name="Baugh L.R."/>
            <person name="Kiontke K."/>
            <person name="Gunsalus K."/>
            <person name="Fitch D.H."/>
            <person name="Piano F."/>
        </authorList>
    </citation>
    <scope>NUCLEOTIDE SEQUENCE [LARGE SCALE GENOMIC DNA]</scope>
    <source>
        <strain evidence="6">PF1309</strain>
    </source>
</reference>
<evidence type="ECO:0000256" key="1">
    <source>
        <dbReference type="ARBA" id="ARBA00022690"/>
    </source>
</evidence>
<dbReference type="Gene3D" id="4.10.410.10">
    <property type="entry name" value="Pancreatic trypsin inhibitor Kunitz domain"/>
    <property type="match status" value="4"/>
</dbReference>
<dbReference type="Pfam" id="PF00014">
    <property type="entry name" value="Kunitz_BPTI"/>
    <property type="match status" value="4"/>
</dbReference>
<evidence type="ECO:0000313" key="7">
    <source>
        <dbReference type="Proteomes" id="UP000218231"/>
    </source>
</evidence>
<protein>
    <recommendedName>
        <fullName evidence="5">BPTI/Kunitz inhibitor domain-containing protein</fullName>
    </recommendedName>
</protein>
<dbReference type="PANTHER" id="PTHR10083:SF374">
    <property type="entry name" value="BPTI_KUNITZ INHIBITOR DOMAIN-CONTAINING PROTEIN"/>
    <property type="match status" value="1"/>
</dbReference>
<accession>A0A2A2JLJ6</accession>
<feature type="compositionally biased region" description="Polar residues" evidence="4">
    <location>
        <begin position="68"/>
        <end position="78"/>
    </location>
</feature>
<feature type="region of interest" description="Disordered" evidence="4">
    <location>
        <begin position="68"/>
        <end position="87"/>
    </location>
</feature>
<evidence type="ECO:0000256" key="2">
    <source>
        <dbReference type="ARBA" id="ARBA00022900"/>
    </source>
</evidence>
<dbReference type="EMBL" id="LIAE01010351">
    <property type="protein sequence ID" value="PAV62666.1"/>
    <property type="molecule type" value="Genomic_DNA"/>
</dbReference>
<proteinExistence type="predicted"/>
<organism evidence="6 7">
    <name type="scientific">Diploscapter pachys</name>
    <dbReference type="NCBI Taxonomy" id="2018661"/>
    <lineage>
        <taxon>Eukaryota</taxon>
        <taxon>Metazoa</taxon>
        <taxon>Ecdysozoa</taxon>
        <taxon>Nematoda</taxon>
        <taxon>Chromadorea</taxon>
        <taxon>Rhabditida</taxon>
        <taxon>Rhabditina</taxon>
        <taxon>Rhabditomorpha</taxon>
        <taxon>Rhabditoidea</taxon>
        <taxon>Rhabditidae</taxon>
        <taxon>Diploscapter</taxon>
    </lineage>
</organism>
<feature type="domain" description="BPTI/Kunitz inhibitor" evidence="5">
    <location>
        <begin position="271"/>
        <end position="323"/>
    </location>
</feature>
<gene>
    <name evidence="6" type="ORF">WR25_20400</name>
</gene>
<dbReference type="InterPro" id="IPR036880">
    <property type="entry name" value="Kunitz_BPTI_sf"/>
</dbReference>
<dbReference type="InterPro" id="IPR002223">
    <property type="entry name" value="Kunitz_BPTI"/>
</dbReference>
<dbReference type="InterPro" id="IPR020901">
    <property type="entry name" value="Prtase_inh_Kunz-CS"/>
</dbReference>
<dbReference type="FunFam" id="4.10.410.10:FF:000020">
    <property type="entry name" value="Collagen, type VI, alpha 3"/>
    <property type="match status" value="2"/>
</dbReference>
<dbReference type="Gene3D" id="6.10.250.2890">
    <property type="match status" value="2"/>
</dbReference>
<dbReference type="Gene3D" id="1.20.120.20">
    <property type="entry name" value="Apolipoprotein"/>
    <property type="match status" value="1"/>
</dbReference>
<dbReference type="SMART" id="SM00131">
    <property type="entry name" value="KU"/>
    <property type="match status" value="4"/>
</dbReference>
<evidence type="ECO:0000259" key="5">
    <source>
        <dbReference type="PROSITE" id="PS50279"/>
    </source>
</evidence>
<feature type="domain" description="BPTI/Kunitz inhibitor" evidence="5">
    <location>
        <begin position="332"/>
        <end position="384"/>
    </location>
</feature>
<feature type="region of interest" description="Disordered" evidence="4">
    <location>
        <begin position="669"/>
        <end position="689"/>
    </location>
</feature>
<comment type="caution">
    <text evidence="6">The sequence shown here is derived from an EMBL/GenBank/DDBJ whole genome shotgun (WGS) entry which is preliminary data.</text>
</comment>
<dbReference type="SUPFAM" id="SSF57362">
    <property type="entry name" value="BPTI-like"/>
    <property type="match status" value="4"/>
</dbReference>
<dbReference type="Proteomes" id="UP000218231">
    <property type="component" value="Unassembled WGS sequence"/>
</dbReference>